<name>A0A386HMU9_9BACT</name>
<keyword evidence="3" id="KW-1185">Reference proteome</keyword>
<sequence>MINLDLKYIKRTRELFIELVESLNVEELNKIPEGFNNNIIWNFGHIIVSTQGLCYLRSGAMPAIKIPFVEKYGKGSKPGSFITKEEIEALKTQAISSLKNIETDYEAGVFKNITPYSTATYSYVMDSIEEIVACCVAHESLHFGYALALKRAIK</sequence>
<feature type="domain" description="DinB-like" evidence="1">
    <location>
        <begin position="9"/>
        <end position="145"/>
    </location>
</feature>
<protein>
    <submittedName>
        <fullName evidence="2">DinB family protein</fullName>
    </submittedName>
</protein>
<dbReference type="Pfam" id="PF12867">
    <property type="entry name" value="DinB_2"/>
    <property type="match status" value="1"/>
</dbReference>
<dbReference type="OrthoDB" id="4295522at2"/>
<proteinExistence type="predicted"/>
<dbReference type="EMBL" id="CP032489">
    <property type="protein sequence ID" value="AYD46850.1"/>
    <property type="molecule type" value="Genomic_DNA"/>
</dbReference>
<dbReference type="RefSeq" id="WP_119985338.1">
    <property type="nucleotide sequence ID" value="NZ_CP032489.1"/>
</dbReference>
<gene>
    <name evidence="2" type="ORF">D6B99_04000</name>
</gene>
<organism evidence="2 3">
    <name type="scientific">Arachidicoccus soli</name>
    <dbReference type="NCBI Taxonomy" id="2341117"/>
    <lineage>
        <taxon>Bacteria</taxon>
        <taxon>Pseudomonadati</taxon>
        <taxon>Bacteroidota</taxon>
        <taxon>Chitinophagia</taxon>
        <taxon>Chitinophagales</taxon>
        <taxon>Chitinophagaceae</taxon>
        <taxon>Arachidicoccus</taxon>
    </lineage>
</organism>
<dbReference type="InterPro" id="IPR034660">
    <property type="entry name" value="DinB/YfiT-like"/>
</dbReference>
<dbReference type="Gene3D" id="1.20.120.450">
    <property type="entry name" value="dinb family like domain"/>
    <property type="match status" value="1"/>
</dbReference>
<evidence type="ECO:0000313" key="3">
    <source>
        <dbReference type="Proteomes" id="UP000266118"/>
    </source>
</evidence>
<evidence type="ECO:0000313" key="2">
    <source>
        <dbReference type="EMBL" id="AYD46850.1"/>
    </source>
</evidence>
<dbReference type="AlphaFoldDB" id="A0A386HMU9"/>
<dbReference type="Proteomes" id="UP000266118">
    <property type="component" value="Chromosome"/>
</dbReference>
<accession>A0A386HMU9</accession>
<dbReference type="InterPro" id="IPR024775">
    <property type="entry name" value="DinB-like"/>
</dbReference>
<reference evidence="2 3" key="1">
    <citation type="submission" date="2018-09" db="EMBL/GenBank/DDBJ databases">
        <title>Arachidicoccus sp. nov., a bacterium isolated from soil.</title>
        <authorList>
            <person name="Weon H.-Y."/>
            <person name="Kwon S.-W."/>
            <person name="Lee S.A."/>
        </authorList>
    </citation>
    <scope>NUCLEOTIDE SEQUENCE [LARGE SCALE GENOMIC DNA]</scope>
    <source>
        <strain evidence="2 3">KIS59-12</strain>
    </source>
</reference>
<evidence type="ECO:0000259" key="1">
    <source>
        <dbReference type="Pfam" id="PF12867"/>
    </source>
</evidence>
<dbReference type="KEGG" id="ark:D6B99_04000"/>
<dbReference type="SUPFAM" id="SSF109854">
    <property type="entry name" value="DinB/YfiT-like putative metalloenzymes"/>
    <property type="match status" value="1"/>
</dbReference>